<feature type="compositionally biased region" description="Low complexity" evidence="16">
    <location>
        <begin position="990"/>
        <end position="1002"/>
    </location>
</feature>
<name>A0A165N7Q2_9APHY</name>
<evidence type="ECO:0000256" key="14">
    <source>
        <dbReference type="ARBA" id="ARBA00025471"/>
    </source>
</evidence>
<evidence type="ECO:0000256" key="16">
    <source>
        <dbReference type="SAM" id="MobiDB-lite"/>
    </source>
</evidence>
<evidence type="ECO:0000256" key="1">
    <source>
        <dbReference type="ARBA" id="ARBA00004299"/>
    </source>
</evidence>
<dbReference type="InterPro" id="IPR036322">
    <property type="entry name" value="WD40_repeat_dom_sf"/>
</dbReference>
<dbReference type="PROSITE" id="PS50082">
    <property type="entry name" value="WD_REPEATS_2"/>
    <property type="match status" value="2"/>
</dbReference>
<feature type="compositionally biased region" description="Pro residues" evidence="16">
    <location>
        <begin position="1074"/>
        <end position="1087"/>
    </location>
</feature>
<keyword evidence="10" id="KW-0931">ER-Golgi transport</keyword>
<feature type="compositionally biased region" description="Polar residues" evidence="16">
    <location>
        <begin position="1010"/>
        <end position="1030"/>
    </location>
</feature>
<feature type="repeat" description="WD" evidence="15">
    <location>
        <begin position="280"/>
        <end position="322"/>
    </location>
</feature>
<feature type="repeat" description="WD" evidence="15">
    <location>
        <begin position="123"/>
        <end position="165"/>
    </location>
</feature>
<feature type="region of interest" description="Disordered" evidence="16">
    <location>
        <begin position="952"/>
        <end position="978"/>
    </location>
</feature>
<feature type="compositionally biased region" description="Polar residues" evidence="16">
    <location>
        <begin position="567"/>
        <end position="589"/>
    </location>
</feature>
<dbReference type="Gene3D" id="1.25.40.1030">
    <property type="match status" value="1"/>
</dbReference>
<evidence type="ECO:0000259" key="17">
    <source>
        <dbReference type="Pfam" id="PF07304"/>
    </source>
</evidence>
<feature type="compositionally biased region" description="Low complexity" evidence="16">
    <location>
        <begin position="1036"/>
        <end position="1047"/>
    </location>
</feature>
<evidence type="ECO:0000313" key="19">
    <source>
        <dbReference type="Proteomes" id="UP000076727"/>
    </source>
</evidence>
<keyword evidence="19" id="KW-1185">Reference proteome</keyword>
<organism evidence="18 19">
    <name type="scientific">Daedalea quercina L-15889</name>
    <dbReference type="NCBI Taxonomy" id="1314783"/>
    <lineage>
        <taxon>Eukaryota</taxon>
        <taxon>Fungi</taxon>
        <taxon>Dikarya</taxon>
        <taxon>Basidiomycota</taxon>
        <taxon>Agaricomycotina</taxon>
        <taxon>Agaricomycetes</taxon>
        <taxon>Polyporales</taxon>
        <taxon>Fomitopsis</taxon>
    </lineage>
</organism>
<keyword evidence="7 15" id="KW-0853">WD repeat</keyword>
<dbReference type="GO" id="GO:0005789">
    <property type="term" value="C:endoplasmic reticulum membrane"/>
    <property type="evidence" value="ECO:0007669"/>
    <property type="project" value="UniProtKB-SubCell"/>
</dbReference>
<evidence type="ECO:0000313" key="18">
    <source>
        <dbReference type="EMBL" id="KZT66624.1"/>
    </source>
</evidence>
<dbReference type="Pfam" id="PF07304">
    <property type="entry name" value="SRA1"/>
    <property type="match status" value="1"/>
</dbReference>
<dbReference type="GO" id="GO:0090110">
    <property type="term" value="P:COPII-coated vesicle cargo loading"/>
    <property type="evidence" value="ECO:0007669"/>
    <property type="project" value="TreeGrafter"/>
</dbReference>
<evidence type="ECO:0000256" key="8">
    <source>
        <dbReference type="ARBA" id="ARBA00022737"/>
    </source>
</evidence>
<dbReference type="Proteomes" id="UP000076727">
    <property type="component" value="Unassembled WGS sequence"/>
</dbReference>
<comment type="function">
    <text evidence="14">Component of the coat protein complex II (COPII) which promotes the formation of transport vesicles from the endoplasmic reticulum (ER). The coat has two main functions, the physical deformation of the endoplasmic reticulum membrane into vesicles and the selection of cargo molecules.</text>
</comment>
<comment type="subcellular location">
    <subcellularLocation>
        <location evidence="1">Cytoplasmic vesicle</location>
        <location evidence="1">COPII-coated vesicle membrane</location>
        <topology evidence="1">Peripheral membrane protein</topology>
        <orientation evidence="1">Cytoplasmic side</orientation>
    </subcellularLocation>
    <subcellularLocation>
        <location evidence="2">Endoplasmic reticulum membrane</location>
        <topology evidence="2">Peripheral membrane protein</topology>
        <orientation evidence="2">Cytoplasmic side</orientation>
    </subcellularLocation>
</comment>
<dbReference type="GO" id="GO:0070971">
    <property type="term" value="C:endoplasmic reticulum exit site"/>
    <property type="evidence" value="ECO:0007669"/>
    <property type="project" value="TreeGrafter"/>
</dbReference>
<evidence type="ECO:0000256" key="4">
    <source>
        <dbReference type="ARBA" id="ARBA00013507"/>
    </source>
</evidence>
<feature type="region of interest" description="Disordered" evidence="16">
    <location>
        <begin position="519"/>
        <end position="589"/>
    </location>
</feature>
<keyword evidence="8" id="KW-0677">Repeat</keyword>
<evidence type="ECO:0000256" key="15">
    <source>
        <dbReference type="PROSITE-ProRule" id="PRU00221"/>
    </source>
</evidence>
<feature type="compositionally biased region" description="Pro residues" evidence="16">
    <location>
        <begin position="1297"/>
        <end position="1330"/>
    </location>
</feature>
<feature type="compositionally biased region" description="Polar residues" evidence="16">
    <location>
        <begin position="962"/>
        <end position="978"/>
    </location>
</feature>
<evidence type="ECO:0000256" key="2">
    <source>
        <dbReference type="ARBA" id="ARBA00004397"/>
    </source>
</evidence>
<dbReference type="PANTHER" id="PTHR13923">
    <property type="entry name" value="SEC31-RELATED PROTEIN"/>
    <property type="match status" value="1"/>
</dbReference>
<dbReference type="PANTHER" id="PTHR13923:SF11">
    <property type="entry name" value="SECRETORY 31, ISOFORM D"/>
    <property type="match status" value="1"/>
</dbReference>
<proteinExistence type="inferred from homology"/>
<feature type="compositionally biased region" description="Pro residues" evidence="16">
    <location>
        <begin position="1155"/>
        <end position="1175"/>
    </location>
</feature>
<feature type="region of interest" description="Disordered" evidence="16">
    <location>
        <begin position="990"/>
        <end position="1359"/>
    </location>
</feature>
<dbReference type="GO" id="GO:0030127">
    <property type="term" value="C:COPII vesicle coat"/>
    <property type="evidence" value="ECO:0007669"/>
    <property type="project" value="TreeGrafter"/>
</dbReference>
<dbReference type="InterPro" id="IPR040251">
    <property type="entry name" value="SEC31-like"/>
</dbReference>
<evidence type="ECO:0000256" key="9">
    <source>
        <dbReference type="ARBA" id="ARBA00022824"/>
    </source>
</evidence>
<dbReference type="SMART" id="SM00320">
    <property type="entry name" value="WD40"/>
    <property type="match status" value="5"/>
</dbReference>
<dbReference type="InterPro" id="IPR015943">
    <property type="entry name" value="WD40/YVTN_repeat-like_dom_sf"/>
</dbReference>
<feature type="compositionally biased region" description="Pro residues" evidence="16">
    <location>
        <begin position="1206"/>
        <end position="1220"/>
    </location>
</feature>
<evidence type="ECO:0000256" key="3">
    <source>
        <dbReference type="ARBA" id="ARBA00009358"/>
    </source>
</evidence>
<keyword evidence="11" id="KW-0653">Protein transport</keyword>
<accession>A0A165N7Q2</accession>
<evidence type="ECO:0000256" key="13">
    <source>
        <dbReference type="ARBA" id="ARBA00023329"/>
    </source>
</evidence>
<feature type="domain" description="SRA1/Sec31" evidence="17">
    <location>
        <begin position="1337"/>
        <end position="1458"/>
    </location>
</feature>
<feature type="compositionally biased region" description="Polar residues" evidence="16">
    <location>
        <begin position="1048"/>
        <end position="1059"/>
    </location>
</feature>
<comment type="similarity">
    <text evidence="3">Belongs to the WD repeat SEC31 family.</text>
</comment>
<sequence length="1461" mass="155656">MKLKEIHRTSTFAWSPSPSLPLLATGTVAGALDESFSNNGQLEIWAPDFLDKTQYDLGQEGQAGPRASITTTSRFNRLAWGYTDTSHPRGVLVAGMENGELDIWDPAKIVANADPTESLILRNATHTGPVRGLDFNPIQTNLFSSGAVNGEIYIWDLRDPSKPYSPGTRSTKLDEITALAWNHHVQYALAASSSTGYTVVWDLRGKREVAALTYGGGAGTMGGGMQGFGGGMAMGGRRGMSDVAWHPDNATRLVTASEDDTSPVIMVWDLRNARAPEKILTGHEKGVLSLSWCKQDPDLLLSCGKDNRALCWNPQTSEIIGELPSADNWAFQVQWCPRNPDLFATAFFDGTIGIHSIQSTNESADVLPVTPQPDGSDIFGARGFSRASQATLSLKHPPKWLRRPVSSSFGYGGKLVSVSNLPSAQGKIQSSVVHIRKVVTEPTIAERATKLQTAVEREMLSTFAEEKTSEIPVAESSAGWKALLSLFKANSRDELITLLGFSKEEVAVRVAEAVKKLKASAEASATPIEDDTTEAASETGSKPPVVSFADPESEARSDSGGEDVDETGSTAAEATPSEVSASAASDNTNIPAVDAESTTTAPSLFGDEIPGMPQTDAVADFFGSIGTGQRADDQIQIPHRSYGLDSSVAATIGSGPSSVADEALQSNTFKIYPPDESETDRLVTKALVLGDFDSAVSLCLSSDRFADAILLAVKGGPELLQKTQKAYFERQTTALPYLRLFQSIVTNDLADIVQNADLQEWQEIFVVLCTFASQEEFSGLAEQLGQRLEFQSSLAKASDAPDAEEKATEFRRNATLTYLAAGRLERLVNIWIEDLAEEEQYLIQDEDLQGSRYTAHALALQTFIEKVTVFRSAIKYEDTDLKQKSNGEDVDAVTYKLSGLYDRYFEYADLLVAQGLVKEAVAYLKLTPNEYQSSSSSLLDFDVIRDRLLKASGEQRLPPRSASLQATTAKATPMTSSTSTYGYPTYAAPTQPAAAPQAPAAPKSLYDPYNASQAGTSNAANPYAPSTQPANPYAPPTQAMQPAQPYQHTAQMTYPNANSYGRPASQPQQVVGQAPPPPTILPPPPPRAANATPAAPPPPPKRDAGGWNDAPSSIGQRRGTGPNSRPAAITAPFPNAPMSPSIPSTPNYGHSQPQPTLPPPPRPGSVQQRPPPPPQGQRLPPSLQGGPGSFPTRPQSGPPAGGVGMVPPPSRMMISPPPGPGLARFPPVLGTGSSPFVAPPPLPGQTPPPMQGRLPHGVSPQGMSGPSGPYARPMSPPQGPPPMGGPPGQSHFAQSPPLQPPPGPQGQFAPPPIRMNPPPGGAPPQGPPRGAPAGNGSAAPARAGPPPPKYPPGDRDHISDEMRPVYAVISGQLEHLKQATPPSQKRMADDLERRLNPLFDALNCDTLSRPVQERLLVLSRAIEAHDRDGAMALHMDLLTTGSLTDDIGIWMSGVKQLILRL</sequence>
<feature type="compositionally biased region" description="Low complexity" evidence="16">
    <location>
        <begin position="1063"/>
        <end position="1073"/>
    </location>
</feature>
<evidence type="ECO:0000256" key="12">
    <source>
        <dbReference type="ARBA" id="ARBA00023136"/>
    </source>
</evidence>
<dbReference type="EMBL" id="KV429086">
    <property type="protein sequence ID" value="KZT66624.1"/>
    <property type="molecule type" value="Genomic_DNA"/>
</dbReference>
<dbReference type="InterPro" id="IPR009917">
    <property type="entry name" value="SRA1/Sec31"/>
</dbReference>
<dbReference type="STRING" id="1314783.A0A165N7Q2"/>
<dbReference type="GO" id="GO:0007029">
    <property type="term" value="P:endoplasmic reticulum organization"/>
    <property type="evidence" value="ECO:0007669"/>
    <property type="project" value="TreeGrafter"/>
</dbReference>
<feature type="compositionally biased region" description="Pro residues" evidence="16">
    <location>
        <begin position="1237"/>
        <end position="1250"/>
    </location>
</feature>
<keyword evidence="6" id="KW-0813">Transport</keyword>
<dbReference type="OrthoDB" id="542917at2759"/>
<evidence type="ECO:0000256" key="10">
    <source>
        <dbReference type="ARBA" id="ARBA00022892"/>
    </source>
</evidence>
<dbReference type="Pfam" id="PF00400">
    <property type="entry name" value="WD40"/>
    <property type="match status" value="2"/>
</dbReference>
<protein>
    <recommendedName>
        <fullName evidence="5">Protein transport protein SEC31</fullName>
    </recommendedName>
    <alternativeName>
        <fullName evidence="4">Protein transport protein sec31</fullName>
    </alternativeName>
</protein>
<dbReference type="GO" id="GO:0015031">
    <property type="term" value="P:protein transport"/>
    <property type="evidence" value="ECO:0007669"/>
    <property type="project" value="UniProtKB-KW"/>
</dbReference>
<evidence type="ECO:0000256" key="5">
    <source>
        <dbReference type="ARBA" id="ARBA00021236"/>
    </source>
</evidence>
<dbReference type="Gene3D" id="2.130.10.10">
    <property type="entry name" value="YVTN repeat-like/Quinoprotein amine dehydrogenase"/>
    <property type="match status" value="1"/>
</dbReference>
<dbReference type="Gene3D" id="1.20.940.10">
    <property type="entry name" value="Functional domain of the splicing factor Prp18"/>
    <property type="match status" value="1"/>
</dbReference>
<feature type="compositionally biased region" description="Pro residues" evidence="16">
    <location>
        <begin position="1274"/>
        <end position="1285"/>
    </location>
</feature>
<evidence type="ECO:0000256" key="11">
    <source>
        <dbReference type="ARBA" id="ARBA00022927"/>
    </source>
</evidence>
<evidence type="ECO:0000256" key="6">
    <source>
        <dbReference type="ARBA" id="ARBA00022448"/>
    </source>
</evidence>
<feature type="compositionally biased region" description="Polar residues" evidence="16">
    <location>
        <begin position="1141"/>
        <end position="1152"/>
    </location>
</feature>
<keyword evidence="12" id="KW-0472">Membrane</keyword>
<dbReference type="InterPro" id="IPR001680">
    <property type="entry name" value="WD40_rpt"/>
</dbReference>
<reference evidence="18 19" key="1">
    <citation type="journal article" date="2016" name="Mol. Biol. Evol.">
        <title>Comparative Genomics of Early-Diverging Mushroom-Forming Fungi Provides Insights into the Origins of Lignocellulose Decay Capabilities.</title>
        <authorList>
            <person name="Nagy L.G."/>
            <person name="Riley R."/>
            <person name="Tritt A."/>
            <person name="Adam C."/>
            <person name="Daum C."/>
            <person name="Floudas D."/>
            <person name="Sun H."/>
            <person name="Yadav J.S."/>
            <person name="Pangilinan J."/>
            <person name="Larsson K.H."/>
            <person name="Matsuura K."/>
            <person name="Barry K."/>
            <person name="Labutti K."/>
            <person name="Kuo R."/>
            <person name="Ohm R.A."/>
            <person name="Bhattacharya S.S."/>
            <person name="Shirouzu T."/>
            <person name="Yoshinaga Y."/>
            <person name="Martin F.M."/>
            <person name="Grigoriev I.V."/>
            <person name="Hibbett D.S."/>
        </authorList>
    </citation>
    <scope>NUCLEOTIDE SEQUENCE [LARGE SCALE GENOMIC DNA]</scope>
    <source>
        <strain evidence="18 19">L-15889</strain>
    </source>
</reference>
<keyword evidence="13" id="KW-0968">Cytoplasmic vesicle</keyword>
<evidence type="ECO:0000256" key="7">
    <source>
        <dbReference type="ARBA" id="ARBA00022574"/>
    </source>
</evidence>
<dbReference type="FunFam" id="2.130.10.10:FF:000193">
    <property type="entry name" value="Protein transport protein SEC31, putative"/>
    <property type="match status" value="1"/>
</dbReference>
<dbReference type="SUPFAM" id="SSF50978">
    <property type="entry name" value="WD40 repeat-like"/>
    <property type="match status" value="1"/>
</dbReference>
<gene>
    <name evidence="18" type="ORF">DAEQUDRAFT_752055</name>
</gene>
<keyword evidence="9" id="KW-0256">Endoplasmic reticulum</keyword>
<feature type="compositionally biased region" description="Low complexity" evidence="16">
    <location>
        <begin position="1331"/>
        <end position="1342"/>
    </location>
</feature>
<dbReference type="GO" id="GO:0005198">
    <property type="term" value="F:structural molecule activity"/>
    <property type="evidence" value="ECO:0007669"/>
    <property type="project" value="TreeGrafter"/>
</dbReference>